<comment type="caution">
    <text evidence="3">The sequence shown here is derived from an EMBL/GenBank/DDBJ whole genome shotgun (WGS) entry which is preliminary data.</text>
</comment>
<keyword evidence="2" id="KW-0472">Membrane</keyword>
<accession>A0A3M2MEQ4</accession>
<feature type="transmembrane region" description="Helical" evidence="2">
    <location>
        <begin position="169"/>
        <end position="187"/>
    </location>
</feature>
<feature type="transmembrane region" description="Helical" evidence="2">
    <location>
        <begin position="48"/>
        <end position="69"/>
    </location>
</feature>
<dbReference type="Proteomes" id="UP000282674">
    <property type="component" value="Unassembled WGS sequence"/>
</dbReference>
<sequence>MTGDMGRPRFLPPEEEPAEPAEHAAAGREPEPEPEPARSRPGSRAGTVWSVLTVLASTALLVSAFLPWAHLEMTTELLGTSFSDDLGSVAGIDADGTVVVVPVLALAAAVVALWGAVVRDVRISALAALPGALALVACVLFALRLRRTGDRYGGDGALLASHTHAALDYGWYLGVGAALLVVGVGLVRPFARRPRGRGTDGRPPPPVIPEGPDQS</sequence>
<evidence type="ECO:0000256" key="2">
    <source>
        <dbReference type="SAM" id="Phobius"/>
    </source>
</evidence>
<proteinExistence type="predicted"/>
<dbReference type="OrthoDB" id="3467253at2"/>
<feature type="region of interest" description="Disordered" evidence="1">
    <location>
        <begin position="1"/>
        <end position="44"/>
    </location>
</feature>
<evidence type="ECO:0000256" key="1">
    <source>
        <dbReference type="SAM" id="MobiDB-lite"/>
    </source>
</evidence>
<feature type="transmembrane region" description="Helical" evidence="2">
    <location>
        <begin position="98"/>
        <end position="118"/>
    </location>
</feature>
<dbReference type="AlphaFoldDB" id="A0A3M2MEQ4"/>
<evidence type="ECO:0000313" key="3">
    <source>
        <dbReference type="EMBL" id="RMI47105.1"/>
    </source>
</evidence>
<evidence type="ECO:0000313" key="4">
    <source>
        <dbReference type="Proteomes" id="UP000282674"/>
    </source>
</evidence>
<name>A0A3M2MEQ4_9ACTN</name>
<feature type="transmembrane region" description="Helical" evidence="2">
    <location>
        <begin position="125"/>
        <end position="143"/>
    </location>
</feature>
<reference evidence="3 4" key="1">
    <citation type="submission" date="2018-10" db="EMBL/GenBank/DDBJ databases">
        <title>Isolation from soil.</title>
        <authorList>
            <person name="Hu J."/>
        </authorList>
    </citation>
    <scope>NUCLEOTIDE SEQUENCE [LARGE SCALE GENOMIC DNA]</scope>
    <source>
        <strain evidence="3 4">NEAU-Ht49</strain>
    </source>
</reference>
<dbReference type="EMBL" id="RFFG01000005">
    <property type="protein sequence ID" value="RMI47105.1"/>
    <property type="molecule type" value="Genomic_DNA"/>
</dbReference>
<feature type="region of interest" description="Disordered" evidence="1">
    <location>
        <begin position="193"/>
        <end position="215"/>
    </location>
</feature>
<dbReference type="RefSeq" id="WP_122192968.1">
    <property type="nucleotide sequence ID" value="NZ_JBHSKC010000003.1"/>
</dbReference>
<organism evidence="3 4">
    <name type="scientific">Actinomadura harenae</name>
    <dbReference type="NCBI Taxonomy" id="2483351"/>
    <lineage>
        <taxon>Bacteria</taxon>
        <taxon>Bacillati</taxon>
        <taxon>Actinomycetota</taxon>
        <taxon>Actinomycetes</taxon>
        <taxon>Streptosporangiales</taxon>
        <taxon>Thermomonosporaceae</taxon>
        <taxon>Actinomadura</taxon>
    </lineage>
</organism>
<feature type="compositionally biased region" description="Basic and acidic residues" evidence="1">
    <location>
        <begin position="20"/>
        <end position="38"/>
    </location>
</feature>
<keyword evidence="2" id="KW-1133">Transmembrane helix</keyword>
<keyword evidence="4" id="KW-1185">Reference proteome</keyword>
<protein>
    <submittedName>
        <fullName evidence="3">Uncharacterized protein</fullName>
    </submittedName>
</protein>
<keyword evidence="2" id="KW-0812">Transmembrane</keyword>
<gene>
    <name evidence="3" type="ORF">EBO15_04245</name>
</gene>